<evidence type="ECO:0000259" key="7">
    <source>
        <dbReference type="Pfam" id="PF02687"/>
    </source>
</evidence>
<dbReference type="InterPro" id="IPR003838">
    <property type="entry name" value="ABC3_permease_C"/>
</dbReference>
<evidence type="ECO:0000313" key="10">
    <source>
        <dbReference type="Proteomes" id="UP000243106"/>
    </source>
</evidence>
<evidence type="ECO:0000313" key="9">
    <source>
        <dbReference type="EMBL" id="SFQ56371.1"/>
    </source>
</evidence>
<dbReference type="Pfam" id="PF02687">
    <property type="entry name" value="FtsX"/>
    <property type="match status" value="2"/>
</dbReference>
<feature type="transmembrane region" description="Helical" evidence="6">
    <location>
        <begin position="322"/>
        <end position="348"/>
    </location>
</feature>
<dbReference type="InterPro" id="IPR038766">
    <property type="entry name" value="Membrane_comp_ABC_pdt"/>
</dbReference>
<evidence type="ECO:0000256" key="6">
    <source>
        <dbReference type="SAM" id="Phobius"/>
    </source>
</evidence>
<evidence type="ECO:0000256" key="5">
    <source>
        <dbReference type="ARBA" id="ARBA00023136"/>
    </source>
</evidence>
<feature type="transmembrane region" description="Helical" evidence="6">
    <location>
        <begin position="762"/>
        <end position="782"/>
    </location>
</feature>
<feature type="transmembrane region" description="Helical" evidence="6">
    <location>
        <begin position="395"/>
        <end position="421"/>
    </location>
</feature>
<keyword evidence="10" id="KW-1185">Reference proteome</keyword>
<evidence type="ECO:0000256" key="2">
    <source>
        <dbReference type="ARBA" id="ARBA00022475"/>
    </source>
</evidence>
<dbReference type="Proteomes" id="UP000243106">
    <property type="component" value="Unassembled WGS sequence"/>
</dbReference>
<dbReference type="EMBL" id="FOXV01000010">
    <property type="protein sequence ID" value="SFQ56371.1"/>
    <property type="molecule type" value="Genomic_DNA"/>
</dbReference>
<feature type="transmembrane region" description="Helical" evidence="6">
    <location>
        <begin position="269"/>
        <end position="302"/>
    </location>
</feature>
<feature type="domain" description="ABC3 transporter permease C-terminal" evidence="7">
    <location>
        <begin position="227"/>
        <end position="351"/>
    </location>
</feature>
<feature type="transmembrane region" description="Helical" evidence="6">
    <location>
        <begin position="664"/>
        <end position="689"/>
    </location>
</feature>
<evidence type="ECO:0000256" key="4">
    <source>
        <dbReference type="ARBA" id="ARBA00022989"/>
    </source>
</evidence>
<reference evidence="10" key="1">
    <citation type="submission" date="2016-10" db="EMBL/GenBank/DDBJ databases">
        <authorList>
            <person name="Varghese N."/>
            <person name="Submissions S."/>
        </authorList>
    </citation>
    <scope>NUCLEOTIDE SEQUENCE [LARGE SCALE GENOMIC DNA]</scope>
    <source>
        <strain evidence="10">JCM 10271</strain>
    </source>
</reference>
<dbReference type="AlphaFoldDB" id="A0A1I5ZIU9"/>
<gene>
    <name evidence="9" type="ORF">SAMN05421853_11082</name>
</gene>
<name>A0A1I5ZIU9_9RHOB</name>
<feature type="domain" description="MacB-like periplasmic core" evidence="8">
    <location>
        <begin position="447"/>
        <end position="634"/>
    </location>
</feature>
<dbReference type="PANTHER" id="PTHR30287:SF2">
    <property type="entry name" value="BLL1001 PROTEIN"/>
    <property type="match status" value="1"/>
</dbReference>
<feature type="transmembrane region" description="Helical" evidence="6">
    <location>
        <begin position="369"/>
        <end position="389"/>
    </location>
</feature>
<dbReference type="PANTHER" id="PTHR30287">
    <property type="entry name" value="MEMBRANE COMPONENT OF PREDICTED ABC SUPERFAMILY METABOLITE UPTAKE TRANSPORTER"/>
    <property type="match status" value="1"/>
</dbReference>
<feature type="transmembrane region" description="Helical" evidence="6">
    <location>
        <begin position="227"/>
        <end position="248"/>
    </location>
</feature>
<dbReference type="Pfam" id="PF12704">
    <property type="entry name" value="MacB_PCD"/>
    <property type="match status" value="1"/>
</dbReference>
<comment type="subcellular location">
    <subcellularLocation>
        <location evidence="1">Cell membrane</location>
        <topology evidence="1">Multi-pass membrane protein</topology>
    </subcellularLocation>
</comment>
<keyword evidence="2" id="KW-1003">Cell membrane</keyword>
<evidence type="ECO:0000256" key="3">
    <source>
        <dbReference type="ARBA" id="ARBA00022692"/>
    </source>
</evidence>
<accession>A0A1I5ZIU9</accession>
<keyword evidence="4 6" id="KW-1133">Transmembrane helix</keyword>
<feature type="transmembrane region" description="Helical" evidence="6">
    <location>
        <begin position="720"/>
        <end position="742"/>
    </location>
</feature>
<evidence type="ECO:0000259" key="8">
    <source>
        <dbReference type="Pfam" id="PF12704"/>
    </source>
</evidence>
<dbReference type="GO" id="GO:0005886">
    <property type="term" value="C:plasma membrane"/>
    <property type="evidence" value="ECO:0007669"/>
    <property type="project" value="UniProtKB-SubCell"/>
</dbReference>
<feature type="domain" description="ABC3 transporter permease C-terminal" evidence="7">
    <location>
        <begin position="671"/>
        <end position="789"/>
    </location>
</feature>
<organism evidence="9 10">
    <name type="scientific">Roseivivax halotolerans</name>
    <dbReference type="NCBI Taxonomy" id="93684"/>
    <lineage>
        <taxon>Bacteria</taxon>
        <taxon>Pseudomonadati</taxon>
        <taxon>Pseudomonadota</taxon>
        <taxon>Alphaproteobacteria</taxon>
        <taxon>Rhodobacterales</taxon>
        <taxon>Roseobacteraceae</taxon>
        <taxon>Roseivivax</taxon>
    </lineage>
</organism>
<dbReference type="RefSeq" id="WP_093013543.1">
    <property type="nucleotide sequence ID" value="NZ_FOXV01000010.1"/>
</dbReference>
<dbReference type="STRING" id="93684.SAMN05421853_11082"/>
<keyword evidence="5 6" id="KW-0472">Membrane</keyword>
<keyword evidence="3 6" id="KW-0812">Transmembrane</keyword>
<sequence>MTRAGLVALLAHWRRHPVQLATLLIGLALATALWSGVQAINAEARASYDRAAATLGQDVPDRLVSSDTLDLEDFARIRRLGYLVSPLVEGWIEIADQQLEIRGLDPLTAPPSLGTASIAGDEAALDGLLSETGLLLVSPETARALEAAEELPPRQGVLRIARGQVVTDIATAQRLLGIDTLTALAVSPDQPFGLPEIAGATGLSLVEGESGGDLAALTESFHLNLTAFGLLSFAVGLFIVQSAIGLAFEQRRGTFRTLRALGMPLRLLMAILAGELALIALLAGAVGVALGYAIAAALLPGVAGTLRGLYGADVSGQLGFDPLWAASALAIALIGAGLAGAQALWRVAKMPLLAPAQPRAWAMASARTLRLQGGLAALLLATSGMLAAWGDGLIAAFACLAALLIGAALGLPACLIGALRAADPLARGPVSEWVLADARQQVPALSLALMALLLALAANVGVGTMVGSFRTTFDVWLDQRLASEVYVTARTPAEADELRAFVEPYADAVLPIWSVDVTLAGQPGEVFGVADHPTYRDNWPLLTAEPDVWDRIAAGEAALINEQLWRREEIALGDAIALAPGWSLPVAGVYSDYGNPAPQAMVGLEALGARFPDRPRLRFAVRIAPDEAPALVQAIRDEFDLPPGNVVNQADVKELSLRVFDQTFLVTGALNVLTLGVAGFAILTSLLTLSTLRLPQLAPVWALGLRPGTLGKLEVARTALLALLTWLLAIPVGLCLAWVLLARVNVEAFGWRLPMLYFPGEWLWLGLAALIAACLACLWPVIRLNRLPPSRLVSVFANDR</sequence>
<proteinExistence type="predicted"/>
<feature type="transmembrane region" description="Helical" evidence="6">
    <location>
        <begin position="442"/>
        <end position="462"/>
    </location>
</feature>
<dbReference type="InterPro" id="IPR025857">
    <property type="entry name" value="MacB_PCD"/>
</dbReference>
<protein>
    <submittedName>
        <fullName evidence="9">Putative ABC transport system permease protein</fullName>
    </submittedName>
</protein>
<evidence type="ECO:0000256" key="1">
    <source>
        <dbReference type="ARBA" id="ARBA00004651"/>
    </source>
</evidence>